<feature type="transmembrane region" description="Helical" evidence="1">
    <location>
        <begin position="144"/>
        <end position="170"/>
    </location>
</feature>
<gene>
    <name evidence="2" type="ORF">HUG17_9235</name>
</gene>
<dbReference type="OrthoDB" id="6510902at2759"/>
<accession>A0A9D4NRT9</accession>
<keyword evidence="1" id="KW-1133">Transmembrane helix</keyword>
<feature type="transmembrane region" description="Helical" evidence="1">
    <location>
        <begin position="12"/>
        <end position="37"/>
    </location>
</feature>
<sequence>MCVNRSQRHCCLQGTLIFLLTICVIGFGAIIAIYLGVYYSTEQSIGLRQQRDLNGQNEKIQSLFQRLIQKRSNDGYMTTATTATTTSRSFEENLVHIFYKRDCPFNGWLVQSSILLDQCPYISQQMPLESLNNVQFNNCLRDSFWFLGMASIVPFLLTIITLIVACRLWLCPMITMAIVYLALALVLIIFTILYKSGSILTDGWPLFIGIIALVCLYALLSLLLITLFGLVTCERRRQQRPAKTNGTSDNDHMMKMCGGVGDDDDEIDDPNVPLYHHKNGVYSPQKHTDFDDKIKDFKYIDDDMSYVLRRG</sequence>
<organism evidence="2">
    <name type="scientific">Dermatophagoides farinae</name>
    <name type="common">American house dust mite</name>
    <dbReference type="NCBI Taxonomy" id="6954"/>
    <lineage>
        <taxon>Eukaryota</taxon>
        <taxon>Metazoa</taxon>
        <taxon>Ecdysozoa</taxon>
        <taxon>Arthropoda</taxon>
        <taxon>Chelicerata</taxon>
        <taxon>Arachnida</taxon>
        <taxon>Acari</taxon>
        <taxon>Acariformes</taxon>
        <taxon>Sarcoptiformes</taxon>
        <taxon>Astigmata</taxon>
        <taxon>Psoroptidia</taxon>
        <taxon>Analgoidea</taxon>
        <taxon>Pyroglyphidae</taxon>
        <taxon>Dermatophagoidinae</taxon>
        <taxon>Dermatophagoides</taxon>
    </lineage>
</organism>
<name>A0A9D4NRT9_DERFA</name>
<feature type="transmembrane region" description="Helical" evidence="1">
    <location>
        <begin position="177"/>
        <end position="194"/>
    </location>
</feature>
<dbReference type="Proteomes" id="UP000828236">
    <property type="component" value="Unassembled WGS sequence"/>
</dbReference>
<evidence type="ECO:0000313" key="2">
    <source>
        <dbReference type="EMBL" id="KAH7638130.1"/>
    </source>
</evidence>
<reference evidence="2" key="2">
    <citation type="journal article" date="2021" name="World Allergy Organ. J.">
        <title>Chromosome-level assembly of Dermatophagoides farinae genome and transcriptome reveals two novel allergens Der f 37 and Der f 39.</title>
        <authorList>
            <person name="Chen J."/>
            <person name="Cai Z."/>
            <person name="Fan D."/>
            <person name="Hu J."/>
            <person name="Hou Y."/>
            <person name="He Y."/>
            <person name="Zhang Z."/>
            <person name="Zhao Z."/>
            <person name="Gao P."/>
            <person name="Hu W."/>
            <person name="Sun J."/>
            <person name="Li J."/>
            <person name="Ji K."/>
        </authorList>
    </citation>
    <scope>NUCLEOTIDE SEQUENCE</scope>
    <source>
        <strain evidence="2">JKM2019</strain>
    </source>
</reference>
<evidence type="ECO:0000256" key="1">
    <source>
        <dbReference type="SAM" id="Phobius"/>
    </source>
</evidence>
<comment type="caution">
    <text evidence="2">The sequence shown here is derived from an EMBL/GenBank/DDBJ whole genome shotgun (WGS) entry which is preliminary data.</text>
</comment>
<proteinExistence type="predicted"/>
<keyword evidence="1" id="KW-0812">Transmembrane</keyword>
<keyword evidence="1" id="KW-0472">Membrane</keyword>
<feature type="transmembrane region" description="Helical" evidence="1">
    <location>
        <begin position="206"/>
        <end position="231"/>
    </location>
</feature>
<reference evidence="2" key="1">
    <citation type="submission" date="2020-06" db="EMBL/GenBank/DDBJ databases">
        <authorList>
            <person name="Ji K."/>
            <person name="Li J."/>
        </authorList>
    </citation>
    <scope>NUCLEOTIDE SEQUENCE</scope>
    <source>
        <strain evidence="2">JKM2019</strain>
        <tissue evidence="2">Whole body</tissue>
    </source>
</reference>
<dbReference type="AlphaFoldDB" id="A0A9D4NRT9"/>
<dbReference type="EMBL" id="SDOV01000008">
    <property type="protein sequence ID" value="KAH7638130.1"/>
    <property type="molecule type" value="Genomic_DNA"/>
</dbReference>
<protein>
    <submittedName>
        <fullName evidence="2">Uncharacterized protein</fullName>
    </submittedName>
</protein>